<dbReference type="SUPFAM" id="SSF52540">
    <property type="entry name" value="P-loop containing nucleoside triphosphate hydrolases"/>
    <property type="match status" value="1"/>
</dbReference>
<evidence type="ECO:0008006" key="2">
    <source>
        <dbReference type="Google" id="ProtNLM"/>
    </source>
</evidence>
<sequence>MRSMITSTSKEGGWRVVGHEWVTTSLSNHITTQRLNHAYILSGPDSIGKLTLAVDFARAIMCSSDPFCGNCRSCDLISEHKHPDVSMVMPALSGKHIQQNKISVDKIRELIYQFALKPIEADRRVAIIQNLEVAGRQATDALLKTLEEPPGNAVFIITTDNLSDLPETILSRCVHFALKPLASAIVKRELISRWG</sequence>
<proteinExistence type="predicted"/>
<organism evidence="1">
    <name type="scientific">marine metagenome</name>
    <dbReference type="NCBI Taxonomy" id="408172"/>
    <lineage>
        <taxon>unclassified sequences</taxon>
        <taxon>metagenomes</taxon>
        <taxon>ecological metagenomes</taxon>
    </lineage>
</organism>
<dbReference type="EMBL" id="UINC01192212">
    <property type="protein sequence ID" value="SVE07236.1"/>
    <property type="molecule type" value="Genomic_DNA"/>
</dbReference>
<feature type="non-terminal residue" evidence="1">
    <location>
        <position position="195"/>
    </location>
</feature>
<dbReference type="AlphaFoldDB" id="A0A383AH63"/>
<name>A0A383AH63_9ZZZZ</name>
<dbReference type="PANTHER" id="PTHR11669:SF8">
    <property type="entry name" value="DNA POLYMERASE III SUBUNIT DELTA"/>
    <property type="match status" value="1"/>
</dbReference>
<evidence type="ECO:0000313" key="1">
    <source>
        <dbReference type="EMBL" id="SVE07236.1"/>
    </source>
</evidence>
<dbReference type="GO" id="GO:0006261">
    <property type="term" value="P:DNA-templated DNA replication"/>
    <property type="evidence" value="ECO:0007669"/>
    <property type="project" value="TreeGrafter"/>
</dbReference>
<dbReference type="InterPro" id="IPR050238">
    <property type="entry name" value="DNA_Rep/Repair_Clamp_Loader"/>
</dbReference>
<dbReference type="InterPro" id="IPR027417">
    <property type="entry name" value="P-loop_NTPase"/>
</dbReference>
<accession>A0A383AH63</accession>
<protein>
    <recommendedName>
        <fullName evidence="2">DNA polymerase III subunit delta</fullName>
    </recommendedName>
</protein>
<reference evidence="1" key="1">
    <citation type="submission" date="2018-05" db="EMBL/GenBank/DDBJ databases">
        <authorList>
            <person name="Lanie J.A."/>
            <person name="Ng W.-L."/>
            <person name="Kazmierczak K.M."/>
            <person name="Andrzejewski T.M."/>
            <person name="Davidsen T.M."/>
            <person name="Wayne K.J."/>
            <person name="Tettelin H."/>
            <person name="Glass J.I."/>
            <person name="Rusch D."/>
            <person name="Podicherti R."/>
            <person name="Tsui H.-C.T."/>
            <person name="Winkler M.E."/>
        </authorList>
    </citation>
    <scope>NUCLEOTIDE SEQUENCE</scope>
</reference>
<dbReference type="Gene3D" id="3.40.50.300">
    <property type="entry name" value="P-loop containing nucleotide triphosphate hydrolases"/>
    <property type="match status" value="1"/>
</dbReference>
<dbReference type="Pfam" id="PF13177">
    <property type="entry name" value="DNA_pol3_delta2"/>
    <property type="match status" value="1"/>
</dbReference>
<gene>
    <name evidence="1" type="ORF">METZ01_LOCUS460090</name>
</gene>
<dbReference type="PANTHER" id="PTHR11669">
    <property type="entry name" value="REPLICATION FACTOR C / DNA POLYMERASE III GAMMA-TAU SUBUNIT"/>
    <property type="match status" value="1"/>
</dbReference>